<dbReference type="EMBL" id="BKCJ010008065">
    <property type="protein sequence ID" value="GEU80373.1"/>
    <property type="molecule type" value="Genomic_DNA"/>
</dbReference>
<name>A0A6L2N2R9_TANCI</name>
<evidence type="ECO:0000256" key="1">
    <source>
        <dbReference type="SAM" id="Coils"/>
    </source>
</evidence>
<feature type="region of interest" description="Disordered" evidence="2">
    <location>
        <begin position="176"/>
        <end position="235"/>
    </location>
</feature>
<evidence type="ECO:0000256" key="3">
    <source>
        <dbReference type="SAM" id="Phobius"/>
    </source>
</evidence>
<evidence type="ECO:0000256" key="2">
    <source>
        <dbReference type="SAM" id="MobiDB-lite"/>
    </source>
</evidence>
<keyword evidence="3" id="KW-1133">Transmembrane helix</keyword>
<dbReference type="Pfam" id="PF25597">
    <property type="entry name" value="SH3_retrovirus"/>
    <property type="match status" value="1"/>
</dbReference>
<feature type="region of interest" description="Disordered" evidence="2">
    <location>
        <begin position="1232"/>
        <end position="1251"/>
    </location>
</feature>
<organism evidence="5">
    <name type="scientific">Tanacetum cinerariifolium</name>
    <name type="common">Dalmatian daisy</name>
    <name type="synonym">Chrysanthemum cinerariifolium</name>
    <dbReference type="NCBI Taxonomy" id="118510"/>
    <lineage>
        <taxon>Eukaryota</taxon>
        <taxon>Viridiplantae</taxon>
        <taxon>Streptophyta</taxon>
        <taxon>Embryophyta</taxon>
        <taxon>Tracheophyta</taxon>
        <taxon>Spermatophyta</taxon>
        <taxon>Magnoliopsida</taxon>
        <taxon>eudicotyledons</taxon>
        <taxon>Gunneridae</taxon>
        <taxon>Pentapetalae</taxon>
        <taxon>asterids</taxon>
        <taxon>campanulids</taxon>
        <taxon>Asterales</taxon>
        <taxon>Asteraceae</taxon>
        <taxon>Asteroideae</taxon>
        <taxon>Anthemideae</taxon>
        <taxon>Anthemidinae</taxon>
        <taxon>Tanacetum</taxon>
    </lineage>
</organism>
<dbReference type="Gene3D" id="3.40.50.300">
    <property type="entry name" value="P-loop containing nucleotide triphosphate hydrolases"/>
    <property type="match status" value="1"/>
</dbReference>
<feature type="compositionally biased region" description="Basic and acidic residues" evidence="2">
    <location>
        <begin position="218"/>
        <end position="232"/>
    </location>
</feature>
<dbReference type="SUPFAM" id="SSF52540">
    <property type="entry name" value="P-loop containing nucleoside triphosphate hydrolases"/>
    <property type="match status" value="1"/>
</dbReference>
<dbReference type="InterPro" id="IPR036397">
    <property type="entry name" value="RNaseH_sf"/>
</dbReference>
<feature type="domain" description="Integrase catalytic" evidence="4">
    <location>
        <begin position="1442"/>
        <end position="1622"/>
    </location>
</feature>
<dbReference type="PANTHER" id="PTHR11439:SF495">
    <property type="entry name" value="REVERSE TRANSCRIPTASE, RNA-DEPENDENT DNA POLYMERASE-RELATED"/>
    <property type="match status" value="1"/>
</dbReference>
<feature type="compositionally biased region" description="Polar residues" evidence="2">
    <location>
        <begin position="176"/>
        <end position="186"/>
    </location>
</feature>
<keyword evidence="1" id="KW-0175">Coiled coil</keyword>
<feature type="coiled-coil region" evidence="1">
    <location>
        <begin position="99"/>
        <end position="133"/>
    </location>
</feature>
<feature type="region of interest" description="Disordered" evidence="2">
    <location>
        <begin position="1266"/>
        <end position="1290"/>
    </location>
</feature>
<dbReference type="InterPro" id="IPR027417">
    <property type="entry name" value="P-loop_NTPase"/>
</dbReference>
<dbReference type="InterPro" id="IPR043502">
    <property type="entry name" value="DNA/RNA_pol_sf"/>
</dbReference>
<evidence type="ECO:0000313" key="5">
    <source>
        <dbReference type="EMBL" id="GEU80373.1"/>
    </source>
</evidence>
<reference evidence="5" key="1">
    <citation type="journal article" date="2019" name="Sci. Rep.">
        <title>Draft genome of Tanacetum cinerariifolium, the natural source of mosquito coil.</title>
        <authorList>
            <person name="Yamashiro T."/>
            <person name="Shiraishi A."/>
            <person name="Satake H."/>
            <person name="Nakayama K."/>
        </authorList>
    </citation>
    <scope>NUCLEOTIDE SEQUENCE</scope>
</reference>
<dbReference type="InterPro" id="IPR012337">
    <property type="entry name" value="RNaseH-like_sf"/>
</dbReference>
<feature type="transmembrane region" description="Helical" evidence="3">
    <location>
        <begin position="7"/>
        <end position="26"/>
    </location>
</feature>
<dbReference type="Pfam" id="PF14223">
    <property type="entry name" value="Retrotran_gag_2"/>
    <property type="match status" value="1"/>
</dbReference>
<protein>
    <submittedName>
        <fullName evidence="5">Uncharacterized mitochondrial protein AtMg00810-like</fullName>
    </submittedName>
</protein>
<dbReference type="GO" id="GO:0003676">
    <property type="term" value="F:nucleic acid binding"/>
    <property type="evidence" value="ECO:0007669"/>
    <property type="project" value="InterPro"/>
</dbReference>
<comment type="caution">
    <text evidence="5">The sequence shown here is derived from an EMBL/GenBank/DDBJ whole genome shotgun (WGS) entry which is preliminary data.</text>
</comment>
<dbReference type="Gene3D" id="3.30.420.10">
    <property type="entry name" value="Ribonuclease H-like superfamily/Ribonuclease H"/>
    <property type="match status" value="1"/>
</dbReference>
<dbReference type="InterPro" id="IPR013103">
    <property type="entry name" value="RVT_2"/>
</dbReference>
<feature type="compositionally biased region" description="Polar residues" evidence="2">
    <location>
        <begin position="287"/>
        <end position="304"/>
    </location>
</feature>
<dbReference type="Pfam" id="PF07727">
    <property type="entry name" value="RVT_2"/>
    <property type="match status" value="1"/>
</dbReference>
<proteinExistence type="predicted"/>
<dbReference type="SUPFAM" id="SSF53098">
    <property type="entry name" value="Ribonuclease H-like"/>
    <property type="match status" value="1"/>
</dbReference>
<gene>
    <name evidence="5" type="ORF">Tci_052351</name>
</gene>
<dbReference type="GO" id="GO:0015074">
    <property type="term" value="P:DNA integration"/>
    <property type="evidence" value="ECO:0007669"/>
    <property type="project" value="InterPro"/>
</dbReference>
<keyword evidence="3" id="KW-0472">Membrane</keyword>
<feature type="region of interest" description="Disordered" evidence="2">
    <location>
        <begin position="285"/>
        <end position="310"/>
    </location>
</feature>
<keyword evidence="3" id="KW-0812">Transmembrane</keyword>
<evidence type="ECO:0000259" key="4">
    <source>
        <dbReference type="PROSITE" id="PS50994"/>
    </source>
</evidence>
<dbReference type="SUPFAM" id="SSF56672">
    <property type="entry name" value="DNA/RNA polymerases"/>
    <property type="match status" value="1"/>
</dbReference>
<dbReference type="PANTHER" id="PTHR11439">
    <property type="entry name" value="GAG-POL-RELATED RETROTRANSPOSON"/>
    <property type="match status" value="1"/>
</dbReference>
<sequence>MFQWRLLLLMHWYHSVMVLVAMIGAFRQMKNPQIMSSWHLPPQAHQVLIMRKSQFDVISYKSSLEYVEARLVVYQQNKNVFEEDIKLLKLDVMLRDNALVELRKKFEAAKKEKDELKLTLENFQTSLKNLSNLLASQITDKTGNQSNLSAGVQEQFVAKKTGEEIEQQYVFFPVWSSGSTNPQNTDGDAAFDEKEPEFEERKPESEVNVSPSSSAQSKKHDDKTKREAKGKSPVESLTGYRNLSANFEDFFDNSINEDNAASILVFAVGQISPNNTNTFSADGPSNAVDSPTHGKSSCIDTSQYPDDPNMPELKDITYSDDEDDVGAEADFNNLETSITVSPIPTTRVHKDHHVTQIIGDLSLATQTRSMKRVAKEEKFDEEVEELKINLQIMPNDEDEVYTKATPLARKVPVFDYEIYNENTNHTTKSKELTRLVKEQFATTKPKNFFDDFLLITLGAMFEKPDTHDQIWKNQRSVHGQAKVKSWKLLESCGVQIITCTTTRLILLVERRYPLTRFTLDQMLNNVRLKVKEESEVSLELLSPFDHRRSQKQWQVFFRTWHFFLRLEELNKYCRHIPDTGENLVVAPISKASARQRVGRVRPGKCYRLYTEDYFVNEMSSHEIPKMQRSNLASSEVILNGDALLPTRVIEGVVQPVAPTTAKQRLARKNELKARGTLLMALPDKHQLKFNIHKDAKTLMEAIKKWFGGNKETKKVQKTLLKQQYENFTGSSSESMDQIHDRLQKLISQLEILEESLSQGDINLKFLRSLPTEWRTHTLIWRNKTDLEDQSLDYLFNSLKIYEADVKSFSSTSTFTQNIAFVSSQNTDSTNESVSAVASEKVHVSALHNVDTLSNAVIYSFFSSQFNSPQLDNDDLKQIDADDLEEMDLKWQMTMLTMRARRFLQRTRRNLGANGTTSIWFDMSKVECYNCHRRGRFTRECMSPKDTRRNVPMEATRRTVLVETSMSNALVLQCDGMGSYDWSFQAEEEPTNYALMAFTSSSSSTSDNEVASCSKACTKAYATLQSHCDKLTNDLKKSQFDVLSYQTGLESVEARLLVYQQNEIIFEEDIKLLKLDVELRDNALVALRQKFEKVKQEIDEFRLKLEGFQTSSKNLSQLLASQTNDKTRLGYDTQVFTSSMFDCDEMLSSESDVSMPASLIYDRYQLGEGYHAIPPPYIGTFMPSKPYLVFHDATNVNKTVHTAFNVELSPTKPDKDLSPSYRPSAPIIEDWVSDSEDESEAEPTHNVPSFFPPLDHVKTPMPSFKTFKHPIPAETHRKDSPKSRNHRHNRNRKARFVCKSLTYLIKDLLTKSRLVPLTTARLVTAVVPQLHVTRPRPAKHVVPKSHSLLRRNINRRPSPKSSNFPQKVTTAKVSQGNPQHALKDKGVIDSGCSRHMTGNKSYLLTLKLLMEDMLLLVEIQKVVRSHVKVKSGQLLDENHVLHRVHRENNMYNVDLKNIVPSRDLTCLFAKETLDESNLWHRRASNIEPLVRPSMSVLSANPTQDKTDPILKIFITGIENQLSLKVKITRSDNGTEFKNHDLNQFCGMKGIKREFSVAQTPQQNGIAKRKNMTLIEAARTMLAYSLLSIPFWAEAVNTACYVQNRVLVTKPHNKTPYELLHVRPPSIGFMRPFGCPVTILNTLDSLGKFDGKVNEGFLIGYSVSSKAFRVFNSRTRIVQETLHINFLENMPNVARSGPTWLFDIDTLTKSMNYQPNTDDDTTFEVKENEFEVEKPKFEVHVSPSRVRKLIEEFEDFIDNNTNEVNAASTPVLAVGQISTNNTNTFSAAGPTNTDVSPTLGESLYVDPSQYPDDPNMPALEDITYFDDEEDVGFEDIDYPDKVYKVVKALYGLHQAPRAWYETLANYLLKNGFQRGKIDQILFIKKEKGDILLVQIYVDDIIFGSTNKNLCKAFEKLMKDKFQMSSMGELTFFLGLQVKQKPEGIFISQDKYVAKVLRKFGLTDGKSASTPIDTEKHLLKDLDGKDVDVHTYRSMISSLMYLTSSRPDIMFAVCACARFQVTPKVSHLHAVKRIFRYLKGKPELGLWYSKDSTFNLVAYSYSDYAGASLYRKSTTGGCQFLGCRLISWQCKKQTVVATSSTEVEYVAAPSCCA</sequence>
<dbReference type="CDD" id="cd09272">
    <property type="entry name" value="RNase_HI_RT_Ty1"/>
    <property type="match status" value="1"/>
</dbReference>
<dbReference type="InterPro" id="IPR001584">
    <property type="entry name" value="Integrase_cat-core"/>
</dbReference>
<accession>A0A6L2N2R9</accession>
<dbReference type="PROSITE" id="PS50994">
    <property type="entry name" value="INTEGRASE"/>
    <property type="match status" value="1"/>
</dbReference>
<dbReference type="InterPro" id="IPR057670">
    <property type="entry name" value="SH3_retrovirus"/>
</dbReference>